<evidence type="ECO:0000256" key="5">
    <source>
        <dbReference type="ARBA" id="ARBA00033748"/>
    </source>
</evidence>
<dbReference type="InterPro" id="IPR016215">
    <property type="entry name" value="NTA_MOA"/>
</dbReference>
<dbReference type="RefSeq" id="WP_042552253.1">
    <property type="nucleotide sequence ID" value="NZ_JXQW01000005.1"/>
</dbReference>
<accession>A0A0D0L749</accession>
<evidence type="ECO:0000256" key="4">
    <source>
        <dbReference type="ARBA" id="ARBA00023033"/>
    </source>
</evidence>
<dbReference type="GO" id="GO:0016705">
    <property type="term" value="F:oxidoreductase activity, acting on paired donors, with incorporation or reduction of molecular oxygen"/>
    <property type="evidence" value="ECO:0007669"/>
    <property type="project" value="InterPro"/>
</dbReference>
<protein>
    <submittedName>
        <fullName evidence="8">5,10-methylene tetrahydromethanopterin reductase</fullName>
    </submittedName>
</protein>
<dbReference type="InterPro" id="IPR051260">
    <property type="entry name" value="Diverse_substr_monoxygenases"/>
</dbReference>
<dbReference type="SUPFAM" id="SSF51679">
    <property type="entry name" value="Bacterial luciferase-like"/>
    <property type="match status" value="1"/>
</dbReference>
<dbReference type="InterPro" id="IPR011251">
    <property type="entry name" value="Luciferase-like_dom"/>
</dbReference>
<keyword evidence="2 6" id="KW-0288">FMN</keyword>
<feature type="binding site" evidence="6">
    <location>
        <position position="106"/>
    </location>
    <ligand>
        <name>FMN</name>
        <dbReference type="ChEBI" id="CHEBI:58210"/>
    </ligand>
</feature>
<feature type="binding site" evidence="6">
    <location>
        <position position="60"/>
    </location>
    <ligand>
        <name>FMN</name>
        <dbReference type="ChEBI" id="CHEBI:58210"/>
    </ligand>
</feature>
<comment type="similarity">
    <text evidence="5">Belongs to the NtaA/SnaA/DszA monooxygenase family.</text>
</comment>
<dbReference type="Gene3D" id="3.20.20.30">
    <property type="entry name" value="Luciferase-like domain"/>
    <property type="match status" value="1"/>
</dbReference>
<evidence type="ECO:0000313" key="9">
    <source>
        <dbReference type="Proteomes" id="UP000032068"/>
    </source>
</evidence>
<dbReference type="EMBL" id="JXQW01000005">
    <property type="protein sequence ID" value="KIQ05655.1"/>
    <property type="molecule type" value="Genomic_DNA"/>
</dbReference>
<dbReference type="Pfam" id="PF00296">
    <property type="entry name" value="Bac_luciferase"/>
    <property type="match status" value="1"/>
</dbReference>
<reference evidence="8 9" key="1">
    <citation type="submission" date="2014-12" db="EMBL/GenBank/DDBJ databases">
        <title>16Stimator: statistical estimation of ribosomal gene copy numbers from draft genome assemblies.</title>
        <authorList>
            <person name="Perisin M.A."/>
            <person name="Vetter M."/>
            <person name="Gilbert J.A."/>
            <person name="Bergelson J."/>
        </authorList>
    </citation>
    <scope>NUCLEOTIDE SEQUENCE [LARGE SCALE GENOMIC DNA]</scope>
    <source>
        <strain evidence="8 9">MEJ086</strain>
    </source>
</reference>
<keyword evidence="1 6" id="KW-0285">Flavoprotein</keyword>
<proteinExistence type="inferred from homology"/>
<feature type="domain" description="Luciferase-like" evidence="7">
    <location>
        <begin position="31"/>
        <end position="394"/>
    </location>
</feature>
<dbReference type="PANTHER" id="PTHR30011:SF16">
    <property type="entry name" value="C2H2 FINGER DOMAIN TRANSCRIPTION FACTOR (EUROFUNG)-RELATED"/>
    <property type="match status" value="1"/>
</dbReference>
<dbReference type="Proteomes" id="UP000032068">
    <property type="component" value="Unassembled WGS sequence"/>
</dbReference>
<dbReference type="InterPro" id="IPR036661">
    <property type="entry name" value="Luciferase-like_sf"/>
</dbReference>
<feature type="binding site" evidence="6">
    <location>
        <position position="160"/>
    </location>
    <ligand>
        <name>FMN</name>
        <dbReference type="ChEBI" id="CHEBI:58210"/>
    </ligand>
</feature>
<dbReference type="GO" id="GO:0004497">
    <property type="term" value="F:monooxygenase activity"/>
    <property type="evidence" value="ECO:0007669"/>
    <property type="project" value="UniProtKB-KW"/>
</dbReference>
<gene>
    <name evidence="8" type="ORF">RU08_02660</name>
</gene>
<evidence type="ECO:0000256" key="6">
    <source>
        <dbReference type="PIRSR" id="PIRSR000337-1"/>
    </source>
</evidence>
<evidence type="ECO:0000259" key="7">
    <source>
        <dbReference type="Pfam" id="PF00296"/>
    </source>
</evidence>
<organism evidence="8 9">
    <name type="scientific">Pseudomonas fulva</name>
    <dbReference type="NCBI Taxonomy" id="47880"/>
    <lineage>
        <taxon>Bacteria</taxon>
        <taxon>Pseudomonadati</taxon>
        <taxon>Pseudomonadota</taxon>
        <taxon>Gammaproteobacteria</taxon>
        <taxon>Pseudomonadales</taxon>
        <taxon>Pseudomonadaceae</taxon>
        <taxon>Pseudomonas</taxon>
    </lineage>
</organism>
<evidence type="ECO:0000256" key="2">
    <source>
        <dbReference type="ARBA" id="ARBA00022643"/>
    </source>
</evidence>
<dbReference type="OrthoDB" id="6133319at2"/>
<sequence length="455" mass="50218">MTSRKPIRFNAFSMNAASHQSPGLWRHPLNRSQHHNRLPYWLELAQLLERGLFDALFIADVLGVYDVYQGSPDAAVRGGVQVPVNDPLLIVPAMAAVTRHLGFGVTFSLTYEHPYPFARRMSTLDHLTDGRVGWNIVTGYLDSAARNLGLGRQLGHDQRYELAEEYLQVLYKLWERSWQDDAVNRSGAGTSYIDPSKVHPIGHHGEHYQVPGIHLCEPSPQRTPVLFQAGASPRGQAFAARHAECVFISGPTQTVLKGLVAGLRQALRDAGRQPQEQLIYAQALIIVAPSRAAAEAKLADYRRYVDVEAALALLSGWTGIDLSNLRGDQVIEYLENDAGRTALASFTRSDPNRQWTVAEAAEFVCLGGRGPVLLGSPGEVAEQLEEWLDATGIDGFNLTYAVAHEDLSAVVDLLVPELQRRGRYRQAYEGGSLRQQLFGQGDRLAPRHAAHRAAI</sequence>
<keyword evidence="3" id="KW-0560">Oxidoreductase</keyword>
<feature type="binding site" evidence="6">
    <location>
        <position position="156"/>
    </location>
    <ligand>
        <name>FMN</name>
        <dbReference type="ChEBI" id="CHEBI:58210"/>
    </ligand>
</feature>
<evidence type="ECO:0000256" key="3">
    <source>
        <dbReference type="ARBA" id="ARBA00023002"/>
    </source>
</evidence>
<evidence type="ECO:0000256" key="1">
    <source>
        <dbReference type="ARBA" id="ARBA00022630"/>
    </source>
</evidence>
<keyword evidence="4" id="KW-0503">Monooxygenase</keyword>
<comment type="caution">
    <text evidence="8">The sequence shown here is derived from an EMBL/GenBank/DDBJ whole genome shotgun (WGS) entry which is preliminary data.</text>
</comment>
<dbReference type="AlphaFoldDB" id="A0A0D0L749"/>
<dbReference type="PIRSF" id="PIRSF000337">
    <property type="entry name" value="NTA_MOA"/>
    <property type="match status" value="1"/>
</dbReference>
<evidence type="ECO:0000313" key="8">
    <source>
        <dbReference type="EMBL" id="KIQ05655.1"/>
    </source>
</evidence>
<feature type="binding site" evidence="6">
    <location>
        <position position="232"/>
    </location>
    <ligand>
        <name>FMN</name>
        <dbReference type="ChEBI" id="CHEBI:58210"/>
    </ligand>
</feature>
<dbReference type="PANTHER" id="PTHR30011">
    <property type="entry name" value="ALKANESULFONATE MONOOXYGENASE-RELATED"/>
    <property type="match status" value="1"/>
</dbReference>
<dbReference type="NCBIfam" id="TIGR03860">
    <property type="entry name" value="FMN_nitrolo"/>
    <property type="match status" value="1"/>
</dbReference>
<name>A0A0D0L749_9PSED</name>